<dbReference type="InterPro" id="IPR035965">
    <property type="entry name" value="PAS-like_dom_sf"/>
</dbReference>
<reference evidence="2 3" key="1">
    <citation type="journal article" date="2014" name="BMC Genomics">
        <title>Comparison of environmental and isolate Sulfobacillus genomes reveals diverse carbon, sulfur, nitrogen, and hydrogen metabolisms.</title>
        <authorList>
            <person name="Justice N.B."/>
            <person name="Norman A."/>
            <person name="Brown C.T."/>
            <person name="Singh A."/>
            <person name="Thomas B.C."/>
            <person name="Banfield J.F."/>
        </authorList>
    </citation>
    <scope>NUCLEOTIDE SEQUENCE [LARGE SCALE GENOMIC DNA]</scope>
    <source>
        <strain evidence="2">AMDSBA3</strain>
    </source>
</reference>
<name>A0A2T2WN78_9FIRM</name>
<dbReference type="PROSITE" id="PS50112">
    <property type="entry name" value="PAS"/>
    <property type="match status" value="1"/>
</dbReference>
<dbReference type="InterPro" id="IPR013656">
    <property type="entry name" value="PAS_4"/>
</dbReference>
<evidence type="ECO:0000313" key="3">
    <source>
        <dbReference type="Proteomes" id="UP000241848"/>
    </source>
</evidence>
<proteinExistence type="predicted"/>
<dbReference type="NCBIfam" id="TIGR00229">
    <property type="entry name" value="sensory_box"/>
    <property type="match status" value="1"/>
</dbReference>
<sequence length="339" mass="38382">MLAAHLVEVLHSGLIIVDAHGVVRLLNPYGAELLGVTAEHVLDRPYEELAQYLFWHMRDYLRDSAVPKALSAEADNGDREFVIQNGRHIRFSFGTMRERDTLVAIVITFVDVTELRNAEQKAEDTAREAEMAFALALPNSKVEMKLKSSPEYQDLYDPVTGQATVTAIIPDGTYWHVVNGLRIMAELKEIGVFQLVGLDKDTMVQAFIFHDIGKDQPRLALRQSFVPAETFEPGPLHAARSADWAAKDYHLSADVQWIIRYHHTPESDLPNDFPKALKPMWRLLRLIDGLSAGITRRQAKIAPITRDGTILTIREDNDDLRYRRAYTISIYTGEEHSLP</sequence>
<evidence type="ECO:0000313" key="2">
    <source>
        <dbReference type="EMBL" id="PSR23690.1"/>
    </source>
</evidence>
<dbReference type="InterPro" id="IPR000014">
    <property type="entry name" value="PAS"/>
</dbReference>
<dbReference type="Gene3D" id="1.10.3210.10">
    <property type="entry name" value="Hypothetical protein af1432"/>
    <property type="match status" value="1"/>
</dbReference>
<feature type="domain" description="PAS" evidence="1">
    <location>
        <begin position="1"/>
        <end position="73"/>
    </location>
</feature>
<gene>
    <name evidence="2" type="ORF">C7B45_02595</name>
</gene>
<organism evidence="2 3">
    <name type="scientific">Sulfobacillus acidophilus</name>
    <dbReference type="NCBI Taxonomy" id="53633"/>
    <lineage>
        <taxon>Bacteria</taxon>
        <taxon>Bacillati</taxon>
        <taxon>Bacillota</taxon>
        <taxon>Clostridia</taxon>
        <taxon>Eubacteriales</taxon>
        <taxon>Clostridiales Family XVII. Incertae Sedis</taxon>
        <taxon>Sulfobacillus</taxon>
    </lineage>
</organism>
<dbReference type="Proteomes" id="UP000241848">
    <property type="component" value="Unassembled WGS sequence"/>
</dbReference>
<accession>A0A2T2WN78</accession>
<comment type="caution">
    <text evidence="2">The sequence shown here is derived from an EMBL/GenBank/DDBJ whole genome shotgun (WGS) entry which is preliminary data.</text>
</comment>
<dbReference type="Pfam" id="PF08448">
    <property type="entry name" value="PAS_4"/>
    <property type="match status" value="1"/>
</dbReference>
<evidence type="ECO:0000259" key="1">
    <source>
        <dbReference type="PROSITE" id="PS50112"/>
    </source>
</evidence>
<dbReference type="InterPro" id="IPR006674">
    <property type="entry name" value="HD_domain"/>
</dbReference>
<dbReference type="SUPFAM" id="SSF55785">
    <property type="entry name" value="PYP-like sensor domain (PAS domain)"/>
    <property type="match status" value="1"/>
</dbReference>
<dbReference type="Gene3D" id="3.30.450.20">
    <property type="entry name" value="PAS domain"/>
    <property type="match status" value="1"/>
</dbReference>
<dbReference type="AlphaFoldDB" id="A0A2T2WN78"/>
<dbReference type="EMBL" id="PXYV01000004">
    <property type="protein sequence ID" value="PSR23690.1"/>
    <property type="molecule type" value="Genomic_DNA"/>
</dbReference>
<protein>
    <recommendedName>
        <fullName evidence="1">PAS domain-containing protein</fullName>
    </recommendedName>
</protein>
<dbReference type="SUPFAM" id="SSF109604">
    <property type="entry name" value="HD-domain/PDEase-like"/>
    <property type="match status" value="1"/>
</dbReference>
<dbReference type="CDD" id="cd00130">
    <property type="entry name" value="PAS"/>
    <property type="match status" value="1"/>
</dbReference>
<dbReference type="Pfam" id="PF01966">
    <property type="entry name" value="HD"/>
    <property type="match status" value="1"/>
</dbReference>